<reference evidence="3" key="1">
    <citation type="submission" date="2022-08" db="UniProtKB">
        <authorList>
            <consortium name="EnsemblMetazoa"/>
        </authorList>
    </citation>
    <scope>IDENTIFICATION</scope>
    <source>
        <strain evidence="3">05x7-T-G4-1.051#20</strain>
    </source>
</reference>
<keyword evidence="2" id="KW-0732">Signal</keyword>
<feature type="transmembrane region" description="Helical" evidence="1">
    <location>
        <begin position="125"/>
        <end position="146"/>
    </location>
</feature>
<dbReference type="OrthoDB" id="18487at2759"/>
<dbReference type="OMA" id="FMARTNT"/>
<dbReference type="Proteomes" id="UP000005408">
    <property type="component" value="Unassembled WGS sequence"/>
</dbReference>
<proteinExistence type="predicted"/>
<evidence type="ECO:0000313" key="3">
    <source>
        <dbReference type="EnsemblMetazoa" id="G31717.1:cds"/>
    </source>
</evidence>
<keyword evidence="1" id="KW-1133">Transmembrane helix</keyword>
<keyword evidence="4" id="KW-1185">Reference proteome</keyword>
<sequence>MEHGLKCSCFYAILILIFEWAYTWDCGGKNGTCCYMYRWDSEQEKCLPCEPGYTGHNCGARCLVPYYGLMCLLKCNCSDKDCDHVNGCRQLSTKIDKFKNTERNTSTSPSCNHIYKSDPSSTKPLMVGIIVLASMAFVIMLIMLYTHRLELHQQSKTGQGNDV</sequence>
<dbReference type="AlphaFoldDB" id="A0A8W8M7E9"/>
<feature type="signal peptide" evidence="2">
    <location>
        <begin position="1"/>
        <end position="23"/>
    </location>
</feature>
<accession>A0A8W8M7E9</accession>
<dbReference type="EnsemblMetazoa" id="G31717.1">
    <property type="protein sequence ID" value="G31717.1:cds"/>
    <property type="gene ID" value="G31717"/>
</dbReference>
<organism evidence="3 4">
    <name type="scientific">Magallana gigas</name>
    <name type="common">Pacific oyster</name>
    <name type="synonym">Crassostrea gigas</name>
    <dbReference type="NCBI Taxonomy" id="29159"/>
    <lineage>
        <taxon>Eukaryota</taxon>
        <taxon>Metazoa</taxon>
        <taxon>Spiralia</taxon>
        <taxon>Lophotrochozoa</taxon>
        <taxon>Mollusca</taxon>
        <taxon>Bivalvia</taxon>
        <taxon>Autobranchia</taxon>
        <taxon>Pteriomorphia</taxon>
        <taxon>Ostreida</taxon>
        <taxon>Ostreoidea</taxon>
        <taxon>Ostreidae</taxon>
        <taxon>Magallana</taxon>
    </lineage>
</organism>
<evidence type="ECO:0000256" key="1">
    <source>
        <dbReference type="SAM" id="Phobius"/>
    </source>
</evidence>
<evidence type="ECO:0000256" key="2">
    <source>
        <dbReference type="SAM" id="SignalP"/>
    </source>
</evidence>
<keyword evidence="1" id="KW-0812">Transmembrane</keyword>
<protein>
    <submittedName>
        <fullName evidence="3">Uncharacterized protein</fullName>
    </submittedName>
</protein>
<keyword evidence="1" id="KW-0472">Membrane</keyword>
<dbReference type="Gene3D" id="2.170.300.10">
    <property type="entry name" value="Tie2 ligand-binding domain superfamily"/>
    <property type="match status" value="1"/>
</dbReference>
<evidence type="ECO:0000313" key="4">
    <source>
        <dbReference type="Proteomes" id="UP000005408"/>
    </source>
</evidence>
<feature type="chain" id="PRO_5036487448" evidence="2">
    <location>
        <begin position="24"/>
        <end position="163"/>
    </location>
</feature>
<name>A0A8W8M7E9_MAGGI</name>